<feature type="region of interest" description="Disordered" evidence="1">
    <location>
        <begin position="25"/>
        <end position="68"/>
    </location>
</feature>
<organism evidence="3 4">
    <name type="scientific">Variovorax humicola</name>
    <dbReference type="NCBI Taxonomy" id="1769758"/>
    <lineage>
        <taxon>Bacteria</taxon>
        <taxon>Pseudomonadati</taxon>
        <taxon>Pseudomonadota</taxon>
        <taxon>Betaproteobacteria</taxon>
        <taxon>Burkholderiales</taxon>
        <taxon>Comamonadaceae</taxon>
        <taxon>Variovorax</taxon>
    </lineage>
</organism>
<evidence type="ECO:0000313" key="4">
    <source>
        <dbReference type="Proteomes" id="UP001363010"/>
    </source>
</evidence>
<gene>
    <name evidence="3" type="ORF">WKW80_27510</name>
</gene>
<accession>A0ABU8W6R1</accession>
<keyword evidence="2" id="KW-0732">Signal</keyword>
<name>A0ABU8W6R1_9BURK</name>
<keyword evidence="4" id="KW-1185">Reference proteome</keyword>
<evidence type="ECO:0000256" key="2">
    <source>
        <dbReference type="SAM" id="SignalP"/>
    </source>
</evidence>
<dbReference type="RefSeq" id="WP_340366767.1">
    <property type="nucleotide sequence ID" value="NZ_JBBKZV010000025.1"/>
</dbReference>
<protein>
    <recommendedName>
        <fullName evidence="5">Secreted protein</fullName>
    </recommendedName>
</protein>
<evidence type="ECO:0000313" key="3">
    <source>
        <dbReference type="EMBL" id="MEJ8825734.1"/>
    </source>
</evidence>
<sequence>MNAFPIIKILTTTAVAWLLASATHAQSSGGGSRAEGDPEAGQLTSRSRGRSLGLPQSGSTDWQSNVAA</sequence>
<dbReference type="Proteomes" id="UP001363010">
    <property type="component" value="Unassembled WGS sequence"/>
</dbReference>
<comment type="caution">
    <text evidence="3">The sequence shown here is derived from an EMBL/GenBank/DDBJ whole genome shotgun (WGS) entry which is preliminary data.</text>
</comment>
<evidence type="ECO:0000256" key="1">
    <source>
        <dbReference type="SAM" id="MobiDB-lite"/>
    </source>
</evidence>
<proteinExistence type="predicted"/>
<dbReference type="EMBL" id="JBBKZV010000025">
    <property type="protein sequence ID" value="MEJ8825734.1"/>
    <property type="molecule type" value="Genomic_DNA"/>
</dbReference>
<feature type="compositionally biased region" description="Polar residues" evidence="1">
    <location>
        <begin position="54"/>
        <end position="68"/>
    </location>
</feature>
<feature type="chain" id="PRO_5045609630" description="Secreted protein" evidence="2">
    <location>
        <begin position="26"/>
        <end position="68"/>
    </location>
</feature>
<evidence type="ECO:0008006" key="5">
    <source>
        <dbReference type="Google" id="ProtNLM"/>
    </source>
</evidence>
<reference evidence="3 4" key="1">
    <citation type="submission" date="2024-03" db="EMBL/GenBank/DDBJ databases">
        <title>Novel species of the genus Variovorax.</title>
        <authorList>
            <person name="Liu Q."/>
            <person name="Xin Y.-H."/>
        </authorList>
    </citation>
    <scope>NUCLEOTIDE SEQUENCE [LARGE SCALE GENOMIC DNA]</scope>
    <source>
        <strain evidence="3 4">KACC 18501</strain>
    </source>
</reference>
<feature type="signal peptide" evidence="2">
    <location>
        <begin position="1"/>
        <end position="25"/>
    </location>
</feature>